<feature type="domain" description="Aspartate dehydrogenase" evidence="7">
    <location>
        <begin position="182"/>
        <end position="267"/>
    </location>
</feature>
<comment type="similarity">
    <text evidence="1 6">Belongs to the L-aspartate dehydrogenase family.</text>
</comment>
<dbReference type="Pfam" id="PF01958">
    <property type="entry name" value="Asp_DH_C"/>
    <property type="match status" value="1"/>
</dbReference>
<dbReference type="GO" id="GO:0033735">
    <property type="term" value="F:aspartate dehydrogenase [NAD(P)+] activity"/>
    <property type="evidence" value="ECO:0007669"/>
    <property type="project" value="UniProtKB-EC"/>
</dbReference>
<protein>
    <recommendedName>
        <fullName evidence="6">L-aspartate dehydrogenase</fullName>
        <ecNumber evidence="6">1.4.1.21</ecNumber>
    </recommendedName>
</protein>
<evidence type="ECO:0000256" key="5">
    <source>
        <dbReference type="ARBA" id="ARBA00023027"/>
    </source>
</evidence>
<dbReference type="PANTHER" id="PTHR31873">
    <property type="entry name" value="L-ASPARTATE DEHYDROGENASE-RELATED"/>
    <property type="match status" value="1"/>
</dbReference>
<keyword evidence="2 6" id="KW-0662">Pyridine nucleotide biosynthesis</keyword>
<dbReference type="GO" id="GO:0051287">
    <property type="term" value="F:NAD binding"/>
    <property type="evidence" value="ECO:0007669"/>
    <property type="project" value="UniProtKB-UniRule"/>
</dbReference>
<evidence type="ECO:0000256" key="6">
    <source>
        <dbReference type="HAMAP-Rule" id="MF_01265"/>
    </source>
</evidence>
<dbReference type="InterPro" id="IPR036291">
    <property type="entry name" value="NAD(P)-bd_dom_sf"/>
</dbReference>
<dbReference type="GO" id="GO:0050661">
    <property type="term" value="F:NADP binding"/>
    <property type="evidence" value="ECO:0007669"/>
    <property type="project" value="UniProtKB-UniRule"/>
</dbReference>
<sequence length="295" mass="30759">MDTQASADIPGVSRRALVTLIGFGAIGSTVFDAFVDDPDIAISQIITSPRSVEAVQRRVGTSVVVVSSVDELPQRPQFALECAGHRAIGDHVIPLLRRGVDCAIASVGALTDDALREALNAAEVAGGTRAAPLSGAVGGIDALSAAAVGVLHEVRYTGRKPVDAWRGTLADAAGRLNAVCGATVIFDGTAGEAARLYPKNANVAAAVALAGIGFGRTRVQLIADPAATTNTHIVWARGVFGELRVEIDGNPSAQNRKTSALTAFSAIRFLRDQCLGPHTVRTSRKERFQDTRDSD</sequence>
<evidence type="ECO:0000256" key="3">
    <source>
        <dbReference type="ARBA" id="ARBA00022857"/>
    </source>
</evidence>
<feature type="binding site" evidence="6">
    <location>
        <position position="136"/>
    </location>
    <ligand>
        <name>NAD(+)</name>
        <dbReference type="ChEBI" id="CHEBI:57540"/>
    </ligand>
</feature>
<dbReference type="InterPro" id="IPR005106">
    <property type="entry name" value="Asp/hSer_DH_NAD-bd"/>
</dbReference>
<dbReference type="Gene3D" id="3.40.50.720">
    <property type="entry name" value="NAD(P)-binding Rossmann-like Domain"/>
    <property type="match status" value="1"/>
</dbReference>
<proteinExistence type="inferred from homology"/>
<evidence type="ECO:0000259" key="8">
    <source>
        <dbReference type="Pfam" id="PF03447"/>
    </source>
</evidence>
<dbReference type="EMBL" id="FCOC02000011">
    <property type="protein sequence ID" value="SAL36085.1"/>
    <property type="molecule type" value="Genomic_DNA"/>
</dbReference>
<dbReference type="Proteomes" id="UP000054893">
    <property type="component" value="Unassembled WGS sequence"/>
</dbReference>
<dbReference type="RefSeq" id="WP_082850529.1">
    <property type="nucleotide sequence ID" value="NZ_FCOC02000011.1"/>
</dbReference>
<dbReference type="InterPro" id="IPR020626">
    <property type="entry name" value="Asp_DH_prok"/>
</dbReference>
<accession>A0A158GVF2</accession>
<name>A0A158GVF2_CABSO</name>
<dbReference type="PIRSF" id="PIRSF005227">
    <property type="entry name" value="Asp_dh_NAD_syn"/>
    <property type="match status" value="1"/>
</dbReference>
<dbReference type="AlphaFoldDB" id="A0A158GVF2"/>
<dbReference type="NCBIfam" id="NF009827">
    <property type="entry name" value="PRK13303.1-2"/>
    <property type="match status" value="1"/>
</dbReference>
<dbReference type="SUPFAM" id="SSF55347">
    <property type="entry name" value="Glyceraldehyde-3-phosphate dehydrogenase-like, C-terminal domain"/>
    <property type="match status" value="1"/>
</dbReference>
<dbReference type="GO" id="GO:0016639">
    <property type="term" value="F:oxidoreductase activity, acting on the CH-NH2 group of donors, NAD or NADP as acceptor"/>
    <property type="evidence" value="ECO:0007669"/>
    <property type="project" value="UniProtKB-UniRule"/>
</dbReference>
<evidence type="ECO:0000313" key="10">
    <source>
        <dbReference type="Proteomes" id="UP000054893"/>
    </source>
</evidence>
<dbReference type="Gene3D" id="3.30.360.10">
    <property type="entry name" value="Dihydrodipicolinate Reductase, domain 2"/>
    <property type="match status" value="1"/>
</dbReference>
<dbReference type="HAMAP" id="MF_01265">
    <property type="entry name" value="NadX"/>
    <property type="match status" value="1"/>
</dbReference>
<comment type="miscellaneous">
    <text evidence="6">The iminoaspartate product is unstable in aqueous solution and can decompose to oxaloacetate and ammonia.</text>
</comment>
<keyword evidence="5 6" id="KW-0520">NAD</keyword>
<evidence type="ECO:0000259" key="7">
    <source>
        <dbReference type="Pfam" id="PF01958"/>
    </source>
</evidence>
<evidence type="ECO:0000256" key="1">
    <source>
        <dbReference type="ARBA" id="ARBA00008331"/>
    </source>
</evidence>
<comment type="pathway">
    <text evidence="6">Cofactor biosynthesis; NAD(+) biosynthesis; iminoaspartate from L-aspartate (dehydrogenase route): step 1/1.</text>
</comment>
<dbReference type="NCBIfam" id="NF009828">
    <property type="entry name" value="PRK13303.1-3"/>
    <property type="match status" value="1"/>
</dbReference>
<dbReference type="Pfam" id="PF03447">
    <property type="entry name" value="NAD_binding_3"/>
    <property type="match status" value="1"/>
</dbReference>
<feature type="active site" evidence="6">
    <location>
        <position position="232"/>
    </location>
</feature>
<feature type="binding site" evidence="6">
    <location>
        <position position="202"/>
    </location>
    <ligand>
        <name>NAD(+)</name>
        <dbReference type="ChEBI" id="CHEBI:57540"/>
    </ligand>
</feature>
<evidence type="ECO:0000313" key="9">
    <source>
        <dbReference type="EMBL" id="SAL36085.1"/>
    </source>
</evidence>
<keyword evidence="3 6" id="KW-0521">NADP</keyword>
<dbReference type="OrthoDB" id="7056904at2"/>
<dbReference type="InterPro" id="IPR002811">
    <property type="entry name" value="Asp_DH"/>
</dbReference>
<dbReference type="EC" id="1.4.1.21" evidence="6"/>
<comment type="catalytic activity">
    <reaction evidence="6">
        <text>L-aspartate + NADP(+) + H2O = oxaloacetate + NH4(+) + NADPH + H(+)</text>
        <dbReference type="Rhea" id="RHEA:11784"/>
        <dbReference type="ChEBI" id="CHEBI:15377"/>
        <dbReference type="ChEBI" id="CHEBI:15378"/>
        <dbReference type="ChEBI" id="CHEBI:16452"/>
        <dbReference type="ChEBI" id="CHEBI:28938"/>
        <dbReference type="ChEBI" id="CHEBI:29991"/>
        <dbReference type="ChEBI" id="CHEBI:57783"/>
        <dbReference type="ChEBI" id="CHEBI:58349"/>
        <dbReference type="EC" id="1.4.1.21"/>
    </reaction>
</comment>
<comment type="catalytic activity">
    <reaction evidence="6">
        <text>L-aspartate + NAD(+) + H2O = oxaloacetate + NH4(+) + NADH + H(+)</text>
        <dbReference type="Rhea" id="RHEA:11788"/>
        <dbReference type="ChEBI" id="CHEBI:15377"/>
        <dbReference type="ChEBI" id="CHEBI:15378"/>
        <dbReference type="ChEBI" id="CHEBI:16452"/>
        <dbReference type="ChEBI" id="CHEBI:28938"/>
        <dbReference type="ChEBI" id="CHEBI:29991"/>
        <dbReference type="ChEBI" id="CHEBI:57540"/>
        <dbReference type="ChEBI" id="CHEBI:57945"/>
        <dbReference type="EC" id="1.4.1.21"/>
    </reaction>
</comment>
<reference evidence="9 10" key="1">
    <citation type="submission" date="2016-01" db="EMBL/GenBank/DDBJ databases">
        <authorList>
            <person name="Oliw E.H."/>
        </authorList>
    </citation>
    <scope>NUCLEOTIDE SEQUENCE [LARGE SCALE GENOMIC DNA]</scope>
    <source>
        <strain evidence="9">LMG 22029</strain>
    </source>
</reference>
<dbReference type="PANTHER" id="PTHR31873:SF6">
    <property type="entry name" value="ASPARTATE DEHYDROGENASE DOMAIN-CONTAINING PROTEIN"/>
    <property type="match status" value="1"/>
</dbReference>
<dbReference type="SUPFAM" id="SSF51735">
    <property type="entry name" value="NAD(P)-binding Rossmann-fold domains"/>
    <property type="match status" value="1"/>
</dbReference>
<organism evidence="9 10">
    <name type="scientific">Caballeronia sordidicola</name>
    <name type="common">Burkholderia sordidicola</name>
    <dbReference type="NCBI Taxonomy" id="196367"/>
    <lineage>
        <taxon>Bacteria</taxon>
        <taxon>Pseudomonadati</taxon>
        <taxon>Pseudomonadota</taxon>
        <taxon>Betaproteobacteria</taxon>
        <taxon>Burkholderiales</taxon>
        <taxon>Burkholderiaceae</taxon>
        <taxon>Caballeronia</taxon>
    </lineage>
</organism>
<evidence type="ECO:0000256" key="4">
    <source>
        <dbReference type="ARBA" id="ARBA00023002"/>
    </source>
</evidence>
<keyword evidence="4 6" id="KW-0560">Oxidoreductase</keyword>
<comment type="function">
    <text evidence="6">Specifically catalyzes the NAD or NADP-dependent dehydrogenation of L-aspartate to iminoaspartate.</text>
</comment>
<evidence type="ECO:0000256" key="2">
    <source>
        <dbReference type="ARBA" id="ARBA00022642"/>
    </source>
</evidence>
<gene>
    <name evidence="6" type="primary">nadX</name>
    <name evidence="9" type="ORF">AWB64_03616</name>
</gene>
<dbReference type="InterPro" id="IPR011182">
    <property type="entry name" value="L-Asp_DH"/>
</dbReference>
<dbReference type="UniPathway" id="UPA00253">
    <property type="reaction ID" value="UER00456"/>
</dbReference>
<dbReference type="GO" id="GO:0009435">
    <property type="term" value="P:NAD+ biosynthetic process"/>
    <property type="evidence" value="ECO:0007669"/>
    <property type="project" value="UniProtKB-UniRule"/>
</dbReference>
<feature type="domain" description="Aspartate/homoserine dehydrogenase NAD-binding" evidence="8">
    <location>
        <begin position="22"/>
        <end position="129"/>
    </location>
</feature>